<dbReference type="Gene3D" id="1.10.357.10">
    <property type="entry name" value="Tetracycline Repressor, domain 2"/>
    <property type="match status" value="1"/>
</dbReference>
<dbReference type="InterPro" id="IPR009057">
    <property type="entry name" value="Homeodomain-like_sf"/>
</dbReference>
<keyword evidence="2 4" id="KW-0238">DNA-binding</keyword>
<dbReference type="GO" id="GO:0000976">
    <property type="term" value="F:transcription cis-regulatory region binding"/>
    <property type="evidence" value="ECO:0007669"/>
    <property type="project" value="TreeGrafter"/>
</dbReference>
<evidence type="ECO:0000256" key="4">
    <source>
        <dbReference type="PROSITE-ProRule" id="PRU00335"/>
    </source>
</evidence>
<protein>
    <submittedName>
        <fullName evidence="6">AcrR family transcriptional regulator</fullName>
    </submittedName>
</protein>
<dbReference type="SUPFAM" id="SSF46689">
    <property type="entry name" value="Homeodomain-like"/>
    <property type="match status" value="1"/>
</dbReference>
<evidence type="ECO:0000313" key="6">
    <source>
        <dbReference type="EMBL" id="MBB4744420.1"/>
    </source>
</evidence>
<sequence length="192" mass="21530">MGITSLRDRKREQNRIATVRAAWTLFIERGYDHVTVGDICVAAEIAPRTFHRYFASKEDVVAEPVREMTTIVTEFVTGAPAGLSDRQVLHEAMVRVARYVVERRDLLIALRTVAQQSSHLKASQVAVRTDVEPDVAALLDARHPDGEPGQWRRRLLVGCTTAAFRVWYEDFLRGDLPDPIGHLEEILAAIGS</sequence>
<keyword evidence="7" id="KW-1185">Reference proteome</keyword>
<gene>
    <name evidence="6" type="ORF">BJY16_007879</name>
</gene>
<evidence type="ECO:0000259" key="5">
    <source>
        <dbReference type="PROSITE" id="PS50977"/>
    </source>
</evidence>
<evidence type="ECO:0000256" key="1">
    <source>
        <dbReference type="ARBA" id="ARBA00023015"/>
    </source>
</evidence>
<organism evidence="6 7">
    <name type="scientific">Actinoplanes octamycinicus</name>
    <dbReference type="NCBI Taxonomy" id="135948"/>
    <lineage>
        <taxon>Bacteria</taxon>
        <taxon>Bacillati</taxon>
        <taxon>Actinomycetota</taxon>
        <taxon>Actinomycetes</taxon>
        <taxon>Micromonosporales</taxon>
        <taxon>Micromonosporaceae</taxon>
        <taxon>Actinoplanes</taxon>
    </lineage>
</organism>
<dbReference type="InterPro" id="IPR001647">
    <property type="entry name" value="HTH_TetR"/>
</dbReference>
<dbReference type="PANTHER" id="PTHR30055">
    <property type="entry name" value="HTH-TYPE TRANSCRIPTIONAL REGULATOR RUTR"/>
    <property type="match status" value="1"/>
</dbReference>
<dbReference type="EMBL" id="JACHNB010000001">
    <property type="protein sequence ID" value="MBB4744420.1"/>
    <property type="molecule type" value="Genomic_DNA"/>
</dbReference>
<proteinExistence type="predicted"/>
<evidence type="ECO:0000256" key="2">
    <source>
        <dbReference type="ARBA" id="ARBA00023125"/>
    </source>
</evidence>
<dbReference type="AlphaFoldDB" id="A0A7W7MC36"/>
<dbReference type="InterPro" id="IPR023772">
    <property type="entry name" value="DNA-bd_HTH_TetR-type_CS"/>
</dbReference>
<dbReference type="RefSeq" id="WP_185044582.1">
    <property type="nucleotide sequence ID" value="NZ_BAABFG010000005.1"/>
</dbReference>
<evidence type="ECO:0000256" key="3">
    <source>
        <dbReference type="ARBA" id="ARBA00023163"/>
    </source>
</evidence>
<feature type="domain" description="HTH tetR-type" evidence="5">
    <location>
        <begin position="12"/>
        <end position="72"/>
    </location>
</feature>
<dbReference type="GO" id="GO:0003700">
    <property type="term" value="F:DNA-binding transcription factor activity"/>
    <property type="evidence" value="ECO:0007669"/>
    <property type="project" value="TreeGrafter"/>
</dbReference>
<evidence type="ECO:0000313" key="7">
    <source>
        <dbReference type="Proteomes" id="UP000546162"/>
    </source>
</evidence>
<dbReference type="Pfam" id="PF00440">
    <property type="entry name" value="TetR_N"/>
    <property type="match status" value="1"/>
</dbReference>
<dbReference type="InterPro" id="IPR050109">
    <property type="entry name" value="HTH-type_TetR-like_transc_reg"/>
</dbReference>
<feature type="DNA-binding region" description="H-T-H motif" evidence="4">
    <location>
        <begin position="35"/>
        <end position="54"/>
    </location>
</feature>
<keyword evidence="1" id="KW-0805">Transcription regulation</keyword>
<dbReference type="Proteomes" id="UP000546162">
    <property type="component" value="Unassembled WGS sequence"/>
</dbReference>
<name>A0A7W7MC36_9ACTN</name>
<comment type="caution">
    <text evidence="6">The sequence shown here is derived from an EMBL/GenBank/DDBJ whole genome shotgun (WGS) entry which is preliminary data.</text>
</comment>
<keyword evidence="3" id="KW-0804">Transcription</keyword>
<accession>A0A7W7MC36</accession>
<dbReference type="PANTHER" id="PTHR30055:SF238">
    <property type="entry name" value="MYCOFACTOCIN BIOSYNTHESIS TRANSCRIPTIONAL REGULATOR MFTR-RELATED"/>
    <property type="match status" value="1"/>
</dbReference>
<dbReference type="PRINTS" id="PR00455">
    <property type="entry name" value="HTHTETR"/>
</dbReference>
<dbReference type="PROSITE" id="PS01081">
    <property type="entry name" value="HTH_TETR_1"/>
    <property type="match status" value="1"/>
</dbReference>
<reference evidence="6 7" key="1">
    <citation type="submission" date="2020-08" db="EMBL/GenBank/DDBJ databases">
        <title>Sequencing the genomes of 1000 actinobacteria strains.</title>
        <authorList>
            <person name="Klenk H.-P."/>
        </authorList>
    </citation>
    <scope>NUCLEOTIDE SEQUENCE [LARGE SCALE GENOMIC DNA]</scope>
    <source>
        <strain evidence="6 7">DSM 45809</strain>
    </source>
</reference>
<dbReference type="PROSITE" id="PS50977">
    <property type="entry name" value="HTH_TETR_2"/>
    <property type="match status" value="1"/>
</dbReference>